<comment type="caution">
    <text evidence="1">The sequence shown here is derived from an EMBL/GenBank/DDBJ whole genome shotgun (WGS) entry which is preliminary data.</text>
</comment>
<reference evidence="1 2" key="1">
    <citation type="submission" date="2024-01" db="EMBL/GenBank/DDBJ databases">
        <title>A telomere-to-telomere, gap-free genome of sweet tea (Lithocarpus litseifolius).</title>
        <authorList>
            <person name="Zhou J."/>
        </authorList>
    </citation>
    <scope>NUCLEOTIDE SEQUENCE [LARGE SCALE GENOMIC DNA]</scope>
    <source>
        <strain evidence="1">Zhou-2022a</strain>
        <tissue evidence="1">Leaf</tissue>
    </source>
</reference>
<evidence type="ECO:0000313" key="2">
    <source>
        <dbReference type="Proteomes" id="UP001459277"/>
    </source>
</evidence>
<dbReference type="AlphaFoldDB" id="A0AAW2D2E0"/>
<evidence type="ECO:0000313" key="1">
    <source>
        <dbReference type="EMBL" id="KAL0004740.1"/>
    </source>
</evidence>
<sequence length="242" mass="28368">MKVEVEETTELEVQLHKRFKHDPSLLAAIESSTEPVTESAMEPVIDPVTVSAMKVDTKPPMTIWKSIRDRTNSDRKLIKIGQYGLDLDKVDREFAKLVPLSPPEEKTNLVLRICFFDKRPEKGYTFAWVRDFSSRWNAGEESYDSGDDDLIVNEVEVDKGEVDEVEVDKVEVYEVEVDEFDEINVDDDEEDDFLYALKSDRDVFEKEDYIVDRYCNFLRTYEGRLAFRIRKEMSMRTECRYV</sequence>
<proteinExistence type="predicted"/>
<name>A0AAW2D2E0_9ROSI</name>
<protein>
    <submittedName>
        <fullName evidence="1">Uncharacterized protein</fullName>
    </submittedName>
</protein>
<keyword evidence="2" id="KW-1185">Reference proteome</keyword>
<gene>
    <name evidence="1" type="ORF">SO802_012301</name>
</gene>
<organism evidence="1 2">
    <name type="scientific">Lithocarpus litseifolius</name>
    <dbReference type="NCBI Taxonomy" id="425828"/>
    <lineage>
        <taxon>Eukaryota</taxon>
        <taxon>Viridiplantae</taxon>
        <taxon>Streptophyta</taxon>
        <taxon>Embryophyta</taxon>
        <taxon>Tracheophyta</taxon>
        <taxon>Spermatophyta</taxon>
        <taxon>Magnoliopsida</taxon>
        <taxon>eudicotyledons</taxon>
        <taxon>Gunneridae</taxon>
        <taxon>Pentapetalae</taxon>
        <taxon>rosids</taxon>
        <taxon>fabids</taxon>
        <taxon>Fagales</taxon>
        <taxon>Fagaceae</taxon>
        <taxon>Lithocarpus</taxon>
    </lineage>
</organism>
<dbReference type="Proteomes" id="UP001459277">
    <property type="component" value="Unassembled WGS sequence"/>
</dbReference>
<dbReference type="EMBL" id="JAZDWU010000004">
    <property type="protein sequence ID" value="KAL0004740.1"/>
    <property type="molecule type" value="Genomic_DNA"/>
</dbReference>
<accession>A0AAW2D2E0</accession>